<feature type="compositionally biased region" description="Low complexity" evidence="1">
    <location>
        <begin position="38"/>
        <end position="47"/>
    </location>
</feature>
<dbReference type="GeneID" id="110205624"/>
<gene>
    <name evidence="3" type="primary">LOC110205624</name>
</gene>
<reference evidence="3" key="1">
    <citation type="submission" date="2025-08" db="UniProtKB">
        <authorList>
            <consortium name="RefSeq"/>
        </authorList>
    </citation>
    <scope>IDENTIFICATION</scope>
    <source>
        <tissue evidence="3">Spleen</tissue>
    </source>
</reference>
<dbReference type="KEGG" id="pcw:110205624"/>
<evidence type="ECO:0000313" key="2">
    <source>
        <dbReference type="Proteomes" id="UP000515140"/>
    </source>
</evidence>
<protein>
    <submittedName>
        <fullName evidence="3">Uncharacterized protein LOC110205624</fullName>
    </submittedName>
</protein>
<feature type="region of interest" description="Disordered" evidence="1">
    <location>
        <begin position="1"/>
        <end position="51"/>
    </location>
</feature>
<evidence type="ECO:0000313" key="3">
    <source>
        <dbReference type="RefSeq" id="XP_020837970.1"/>
    </source>
</evidence>
<dbReference type="InParanoid" id="A0A6P5JYW0"/>
<name>A0A6P5JYW0_PHACI</name>
<dbReference type="AlphaFoldDB" id="A0A6P5JYW0"/>
<dbReference type="Proteomes" id="UP000515140">
    <property type="component" value="Unplaced"/>
</dbReference>
<accession>A0A6P5JYW0</accession>
<dbReference type="RefSeq" id="XP_020837970.1">
    <property type="nucleotide sequence ID" value="XM_020982311.1"/>
</dbReference>
<sequence length="210" mass="21789">MAITSGSPGALHCPAKREGGTRGGGPSGKPIRGRRRGPANGRPAPGAGALGESRFVTQTSIVLELFPFVGGNHRLLQVPPIKGSPQHRKIPFHSHATPAVGISSASHSQHHQKHFGDCQAAEAALGSVWLLQCAVASSDPSQALDDSRHSAPPGPVPDGIPRVLPSSLFLSSTACSLSGPPPVCESCNSKLLAKLNIRFWSFLASIPLLC</sequence>
<evidence type="ECO:0000256" key="1">
    <source>
        <dbReference type="SAM" id="MobiDB-lite"/>
    </source>
</evidence>
<proteinExistence type="predicted"/>
<organism evidence="2 3">
    <name type="scientific">Phascolarctos cinereus</name>
    <name type="common">Koala</name>
    <dbReference type="NCBI Taxonomy" id="38626"/>
    <lineage>
        <taxon>Eukaryota</taxon>
        <taxon>Metazoa</taxon>
        <taxon>Chordata</taxon>
        <taxon>Craniata</taxon>
        <taxon>Vertebrata</taxon>
        <taxon>Euteleostomi</taxon>
        <taxon>Mammalia</taxon>
        <taxon>Metatheria</taxon>
        <taxon>Diprotodontia</taxon>
        <taxon>Phascolarctidae</taxon>
        <taxon>Phascolarctos</taxon>
    </lineage>
</organism>
<keyword evidence="2" id="KW-1185">Reference proteome</keyword>